<accession>A0A1I2R7F9</accession>
<name>A0A1I2R7F9_9FIRM</name>
<reference evidence="2" key="1">
    <citation type="submission" date="2016-10" db="EMBL/GenBank/DDBJ databases">
        <authorList>
            <person name="Varghese N."/>
            <person name="Submissions S."/>
        </authorList>
    </citation>
    <scope>NUCLEOTIDE SEQUENCE [LARGE SCALE GENOMIC DNA]</scope>
    <source>
        <strain evidence="2">DSM 17038</strain>
    </source>
</reference>
<evidence type="ECO:0008006" key="3">
    <source>
        <dbReference type="Google" id="ProtNLM"/>
    </source>
</evidence>
<dbReference type="EMBL" id="FOOX01000004">
    <property type="protein sequence ID" value="SFG35993.1"/>
    <property type="molecule type" value="Genomic_DNA"/>
</dbReference>
<evidence type="ECO:0000313" key="2">
    <source>
        <dbReference type="Proteomes" id="UP000199337"/>
    </source>
</evidence>
<sequence>MAINIWIKQLLKNLDEHVDEATRKRIMESCGEKCPFTHLPDAKLNKIKENSQSEEEFLEHLCFQWRLKKEDGEYFVVFDQCYCPLVNEDIQGVSKTLCSCTLGNIKRKFAIGLGREVDVLMEKSILAGDNECRFHIKL</sequence>
<dbReference type="InterPro" id="IPR024096">
    <property type="entry name" value="NO_sig/Golgi_transp_ligand-bd"/>
</dbReference>
<proteinExistence type="predicted"/>
<protein>
    <recommendedName>
        <fullName evidence="3">Metanogen output domain-containing protein</fullName>
    </recommendedName>
</protein>
<dbReference type="Proteomes" id="UP000199337">
    <property type="component" value="Unassembled WGS sequence"/>
</dbReference>
<gene>
    <name evidence="1" type="ORF">SAMN05660649_01409</name>
</gene>
<keyword evidence="2" id="KW-1185">Reference proteome</keyword>
<dbReference type="Pfam" id="PF19641">
    <property type="entry name" value="DUF6144"/>
    <property type="match status" value="1"/>
</dbReference>
<dbReference type="AlphaFoldDB" id="A0A1I2R7F9"/>
<dbReference type="RefSeq" id="WP_092470074.1">
    <property type="nucleotide sequence ID" value="NZ_FOOX01000004.1"/>
</dbReference>
<dbReference type="InterPro" id="IPR046142">
    <property type="entry name" value="DUF6144"/>
</dbReference>
<evidence type="ECO:0000313" key="1">
    <source>
        <dbReference type="EMBL" id="SFG35993.1"/>
    </source>
</evidence>
<dbReference type="OrthoDB" id="2035251at2"/>
<organism evidence="1 2">
    <name type="scientific">Desulfotruncus arcticus DSM 17038</name>
    <dbReference type="NCBI Taxonomy" id="1121424"/>
    <lineage>
        <taxon>Bacteria</taxon>
        <taxon>Bacillati</taxon>
        <taxon>Bacillota</taxon>
        <taxon>Clostridia</taxon>
        <taxon>Eubacteriales</taxon>
        <taxon>Desulfallaceae</taxon>
        <taxon>Desulfotruncus</taxon>
    </lineage>
</organism>
<dbReference type="SUPFAM" id="SSF111126">
    <property type="entry name" value="Ligand-binding domain in the NO signalling and Golgi transport"/>
    <property type="match status" value="1"/>
</dbReference>
<dbReference type="STRING" id="341036.SAMN05660649_01409"/>